<sequence>MRWKEKCVASSEEEKDAARIYRSHQTAPLHGRRHFISDADGRENEFSSVVNIIAFPFAATNDHTAK</sequence>
<evidence type="ECO:0000313" key="1">
    <source>
        <dbReference type="EMBL" id="CAL1673275.1"/>
    </source>
</evidence>
<dbReference type="EMBL" id="OZ034824">
    <property type="protein sequence ID" value="CAL1673275.1"/>
    <property type="molecule type" value="Genomic_DNA"/>
</dbReference>
<organism evidence="1 2">
    <name type="scientific">Lasius platythorax</name>
    <dbReference type="NCBI Taxonomy" id="488582"/>
    <lineage>
        <taxon>Eukaryota</taxon>
        <taxon>Metazoa</taxon>
        <taxon>Ecdysozoa</taxon>
        <taxon>Arthropoda</taxon>
        <taxon>Hexapoda</taxon>
        <taxon>Insecta</taxon>
        <taxon>Pterygota</taxon>
        <taxon>Neoptera</taxon>
        <taxon>Endopterygota</taxon>
        <taxon>Hymenoptera</taxon>
        <taxon>Apocrita</taxon>
        <taxon>Aculeata</taxon>
        <taxon>Formicoidea</taxon>
        <taxon>Formicidae</taxon>
        <taxon>Formicinae</taxon>
        <taxon>Lasius</taxon>
        <taxon>Lasius</taxon>
    </lineage>
</organism>
<evidence type="ECO:0000313" key="2">
    <source>
        <dbReference type="Proteomes" id="UP001497644"/>
    </source>
</evidence>
<reference evidence="1 2" key="1">
    <citation type="submission" date="2024-04" db="EMBL/GenBank/DDBJ databases">
        <authorList>
            <consortium name="Molecular Ecology Group"/>
        </authorList>
    </citation>
    <scope>NUCLEOTIDE SEQUENCE [LARGE SCALE GENOMIC DNA]</scope>
</reference>
<gene>
    <name evidence="1" type="ORF">LPLAT_LOCUS202</name>
</gene>
<dbReference type="AlphaFoldDB" id="A0AAV2N0Z4"/>
<dbReference type="Proteomes" id="UP001497644">
    <property type="component" value="Chromosome 1"/>
</dbReference>
<keyword evidence="2" id="KW-1185">Reference proteome</keyword>
<proteinExistence type="predicted"/>
<name>A0AAV2N0Z4_9HYME</name>
<protein>
    <submittedName>
        <fullName evidence="1">Uncharacterized protein</fullName>
    </submittedName>
</protein>
<accession>A0AAV2N0Z4</accession>